<dbReference type="Proteomes" id="UP000324897">
    <property type="component" value="Chromosome 5"/>
</dbReference>
<keyword evidence="2" id="KW-1185">Reference proteome</keyword>
<dbReference type="AlphaFoldDB" id="A0A5J9WGT6"/>
<organism evidence="1 2">
    <name type="scientific">Eragrostis curvula</name>
    <name type="common">weeping love grass</name>
    <dbReference type="NCBI Taxonomy" id="38414"/>
    <lineage>
        <taxon>Eukaryota</taxon>
        <taxon>Viridiplantae</taxon>
        <taxon>Streptophyta</taxon>
        <taxon>Embryophyta</taxon>
        <taxon>Tracheophyta</taxon>
        <taxon>Spermatophyta</taxon>
        <taxon>Magnoliopsida</taxon>
        <taxon>Liliopsida</taxon>
        <taxon>Poales</taxon>
        <taxon>Poaceae</taxon>
        <taxon>PACMAD clade</taxon>
        <taxon>Chloridoideae</taxon>
        <taxon>Eragrostideae</taxon>
        <taxon>Eragrostidinae</taxon>
        <taxon>Eragrostis</taxon>
    </lineage>
</organism>
<proteinExistence type="predicted"/>
<reference evidence="1 2" key="1">
    <citation type="journal article" date="2019" name="Sci. Rep.">
        <title>A high-quality genome of Eragrostis curvula grass provides insights into Poaceae evolution and supports new strategies to enhance forage quality.</title>
        <authorList>
            <person name="Carballo J."/>
            <person name="Santos B.A.C.M."/>
            <person name="Zappacosta D."/>
            <person name="Garbus I."/>
            <person name="Selva J.P."/>
            <person name="Gallo C.A."/>
            <person name="Diaz A."/>
            <person name="Albertini E."/>
            <person name="Caccamo M."/>
            <person name="Echenique V."/>
        </authorList>
    </citation>
    <scope>NUCLEOTIDE SEQUENCE [LARGE SCALE GENOMIC DNA]</scope>
    <source>
        <strain evidence="2">cv. Victoria</strain>
        <tissue evidence="1">Leaf</tissue>
    </source>
</reference>
<evidence type="ECO:0000313" key="1">
    <source>
        <dbReference type="EMBL" id="TVU47273.1"/>
    </source>
</evidence>
<comment type="caution">
    <text evidence="1">The sequence shown here is derived from an EMBL/GenBank/DDBJ whole genome shotgun (WGS) entry which is preliminary data.</text>
</comment>
<accession>A0A5J9WGT6</accession>
<protein>
    <submittedName>
        <fullName evidence="1">Uncharacterized protein</fullName>
    </submittedName>
</protein>
<name>A0A5J9WGT6_9POAL</name>
<dbReference type="Gramene" id="TVU47273">
    <property type="protein sequence ID" value="TVU47273"/>
    <property type="gene ID" value="EJB05_06868"/>
</dbReference>
<evidence type="ECO:0000313" key="2">
    <source>
        <dbReference type="Proteomes" id="UP000324897"/>
    </source>
</evidence>
<dbReference type="EMBL" id="RWGY01000004">
    <property type="protein sequence ID" value="TVU47273.1"/>
    <property type="molecule type" value="Genomic_DNA"/>
</dbReference>
<sequence>DQVKDADASTNVLQDCRDRELREGHDGRHSRKLESNICVFTSSTDEASKHQLKIGECSI</sequence>
<gene>
    <name evidence="1" type="ORF">EJB05_06868</name>
</gene>
<feature type="non-terminal residue" evidence="1">
    <location>
        <position position="1"/>
    </location>
</feature>